<gene>
    <name evidence="1" type="ORF">EYF80_048821</name>
</gene>
<proteinExistence type="predicted"/>
<accession>A0A4Z2FIJ3</accession>
<protein>
    <submittedName>
        <fullName evidence="1">Uncharacterized protein</fullName>
    </submittedName>
</protein>
<dbReference type="OrthoDB" id="8962337at2759"/>
<comment type="caution">
    <text evidence="1">The sequence shown here is derived from an EMBL/GenBank/DDBJ whole genome shotgun (WGS) entry which is preliminary data.</text>
</comment>
<dbReference type="AlphaFoldDB" id="A0A4Z2FIJ3"/>
<dbReference type="EMBL" id="SRLO01001141">
    <property type="protein sequence ID" value="TNN41016.1"/>
    <property type="molecule type" value="Genomic_DNA"/>
</dbReference>
<sequence length="103" mass="11366">MELMKAPDDKRSPKTEGFIFWATSTPGTPFHGPAFHTGDQMNAKDLVLAVESQSRANRKCEGVKVWRCGGVEVWRCGGVEVWRCGGVEVWRCGGVEVWNVAPS</sequence>
<keyword evidence="2" id="KW-1185">Reference proteome</keyword>
<dbReference type="Proteomes" id="UP000314294">
    <property type="component" value="Unassembled WGS sequence"/>
</dbReference>
<reference evidence="1 2" key="1">
    <citation type="submission" date="2019-03" db="EMBL/GenBank/DDBJ databases">
        <title>First draft genome of Liparis tanakae, snailfish: a comprehensive survey of snailfish specific genes.</title>
        <authorList>
            <person name="Kim W."/>
            <person name="Song I."/>
            <person name="Jeong J.-H."/>
            <person name="Kim D."/>
            <person name="Kim S."/>
            <person name="Ryu S."/>
            <person name="Song J.Y."/>
            <person name="Lee S.K."/>
        </authorList>
    </citation>
    <scope>NUCLEOTIDE SEQUENCE [LARGE SCALE GENOMIC DNA]</scope>
    <source>
        <tissue evidence="1">Muscle</tissue>
    </source>
</reference>
<evidence type="ECO:0000313" key="1">
    <source>
        <dbReference type="EMBL" id="TNN41016.1"/>
    </source>
</evidence>
<organism evidence="1 2">
    <name type="scientific">Liparis tanakae</name>
    <name type="common">Tanaka's snailfish</name>
    <dbReference type="NCBI Taxonomy" id="230148"/>
    <lineage>
        <taxon>Eukaryota</taxon>
        <taxon>Metazoa</taxon>
        <taxon>Chordata</taxon>
        <taxon>Craniata</taxon>
        <taxon>Vertebrata</taxon>
        <taxon>Euteleostomi</taxon>
        <taxon>Actinopterygii</taxon>
        <taxon>Neopterygii</taxon>
        <taxon>Teleostei</taxon>
        <taxon>Neoteleostei</taxon>
        <taxon>Acanthomorphata</taxon>
        <taxon>Eupercaria</taxon>
        <taxon>Perciformes</taxon>
        <taxon>Cottioidei</taxon>
        <taxon>Cottales</taxon>
        <taxon>Liparidae</taxon>
        <taxon>Liparis</taxon>
    </lineage>
</organism>
<name>A0A4Z2FIJ3_9TELE</name>
<evidence type="ECO:0000313" key="2">
    <source>
        <dbReference type="Proteomes" id="UP000314294"/>
    </source>
</evidence>